<evidence type="ECO:0000256" key="1">
    <source>
        <dbReference type="SAM" id="MobiDB-lite"/>
    </source>
</evidence>
<protein>
    <submittedName>
        <fullName evidence="2">Uncharacterized protein</fullName>
    </submittedName>
</protein>
<keyword evidence="3" id="KW-1185">Reference proteome</keyword>
<feature type="compositionally biased region" description="Polar residues" evidence="1">
    <location>
        <begin position="143"/>
        <end position="153"/>
    </location>
</feature>
<reference evidence="2 3" key="1">
    <citation type="submission" date="2019-09" db="EMBL/GenBank/DDBJ databases">
        <title>Draft Whole-Genome sequence of Blastochloris sulfoviridis DSM 729.</title>
        <authorList>
            <person name="Meyer T.E."/>
            <person name="Kyndt J.A."/>
        </authorList>
    </citation>
    <scope>NUCLEOTIDE SEQUENCE [LARGE SCALE GENOMIC DNA]</scope>
    <source>
        <strain evidence="2 3">DSM 729</strain>
    </source>
</reference>
<dbReference type="RefSeq" id="WP_150097777.1">
    <property type="nucleotide sequence ID" value="NZ_VWPL01000018.1"/>
</dbReference>
<accession>A0A5M6HVP7</accession>
<feature type="region of interest" description="Disordered" evidence="1">
    <location>
        <begin position="76"/>
        <end position="95"/>
    </location>
</feature>
<sequence>MADPDYGRIKRNISKMISLGAPEADIDAYVASEGVTAEQLRAAPKIAPAAGPWTKYQNAPEALALAEGPWTKYAAAASSQAEAPAPGGSPDTATDIAKSAGAGVVRGVAGLAALPVVLKDAAKSVANAAYRYTVGAGLSRINTGEWSVPSQSPAERAETAGNPG</sequence>
<feature type="region of interest" description="Disordered" evidence="1">
    <location>
        <begin position="143"/>
        <end position="164"/>
    </location>
</feature>
<dbReference type="Proteomes" id="UP000323886">
    <property type="component" value="Unassembled WGS sequence"/>
</dbReference>
<evidence type="ECO:0000313" key="3">
    <source>
        <dbReference type="Proteomes" id="UP000323886"/>
    </source>
</evidence>
<proteinExistence type="predicted"/>
<feature type="compositionally biased region" description="Low complexity" evidence="1">
    <location>
        <begin position="76"/>
        <end position="90"/>
    </location>
</feature>
<name>A0A5M6HVP7_9HYPH</name>
<gene>
    <name evidence="2" type="ORF">F1193_11220</name>
</gene>
<dbReference type="EMBL" id="VWPL01000018">
    <property type="protein sequence ID" value="KAA5599941.1"/>
    <property type="molecule type" value="Genomic_DNA"/>
</dbReference>
<evidence type="ECO:0000313" key="2">
    <source>
        <dbReference type="EMBL" id="KAA5599941.1"/>
    </source>
</evidence>
<dbReference type="AlphaFoldDB" id="A0A5M6HVP7"/>
<comment type="caution">
    <text evidence="2">The sequence shown here is derived from an EMBL/GenBank/DDBJ whole genome shotgun (WGS) entry which is preliminary data.</text>
</comment>
<dbReference type="OrthoDB" id="7226142at2"/>
<organism evidence="2 3">
    <name type="scientific">Blastochloris sulfoviridis</name>
    <dbReference type="NCBI Taxonomy" id="50712"/>
    <lineage>
        <taxon>Bacteria</taxon>
        <taxon>Pseudomonadati</taxon>
        <taxon>Pseudomonadota</taxon>
        <taxon>Alphaproteobacteria</taxon>
        <taxon>Hyphomicrobiales</taxon>
        <taxon>Blastochloridaceae</taxon>
        <taxon>Blastochloris</taxon>
    </lineage>
</organism>